<dbReference type="InterPro" id="IPR012674">
    <property type="entry name" value="Calycin"/>
</dbReference>
<organism evidence="4 6">
    <name type="scientific">Bifidobacterium longum</name>
    <dbReference type="NCBI Taxonomy" id="216816"/>
    <lineage>
        <taxon>Bacteria</taxon>
        <taxon>Bacillati</taxon>
        <taxon>Actinomycetota</taxon>
        <taxon>Actinomycetes</taxon>
        <taxon>Bifidobacteriales</taxon>
        <taxon>Bifidobacteriaceae</taxon>
        <taxon>Bifidobacterium</taxon>
    </lineage>
</organism>
<dbReference type="EMBL" id="PHUM01000001">
    <property type="protein sequence ID" value="PWH09758.1"/>
    <property type="molecule type" value="Genomic_DNA"/>
</dbReference>
<evidence type="ECO:0000313" key="6">
    <source>
        <dbReference type="Proteomes" id="UP000232928"/>
    </source>
</evidence>
<sequence length="63" mass="7144">MDNWPTYYPASMSKEEVATEMLAHRFAIGPGNHVQSSPHIDVYHRYAGNSHIISTTIMRTVLI</sequence>
<accession>A0A2N0TK53</accession>
<accession>A0A2U2RV68</accession>
<reference evidence="4 6" key="2">
    <citation type="submission" date="2017-12" db="EMBL/GenBank/DDBJ databases">
        <title>Bifidobacterium longum APC/DPC strains.</title>
        <authorList>
            <person name="Arboleya S."/>
        </authorList>
    </citation>
    <scope>NUCLEOTIDE SEQUENCE [LARGE SCALE GENOMIC DNA]</scope>
    <source>
        <strain evidence="4 6">APC1461</strain>
    </source>
</reference>
<comment type="caution">
    <text evidence="4">The sequence shown here is derived from an EMBL/GenBank/DDBJ whole genome shotgun (WGS) entry which is preliminary data.</text>
</comment>
<keyword evidence="1" id="KW-0732">Signal</keyword>
<evidence type="ECO:0000256" key="2">
    <source>
        <dbReference type="ARBA" id="ARBA00022833"/>
    </source>
</evidence>
<evidence type="ECO:0000313" key="7">
    <source>
        <dbReference type="Proteomes" id="UP000245582"/>
    </source>
</evidence>
<dbReference type="RefSeq" id="WP_077424208.1">
    <property type="nucleotide sequence ID" value="NZ_CABFLL010000012.1"/>
</dbReference>
<dbReference type="EMBL" id="PJEG01000010">
    <property type="protein sequence ID" value="PKD15129.1"/>
    <property type="molecule type" value="Genomic_DNA"/>
</dbReference>
<dbReference type="Pfam" id="PF09223">
    <property type="entry name" value="ZinT"/>
    <property type="match status" value="1"/>
</dbReference>
<dbReference type="InterPro" id="IPR015304">
    <property type="entry name" value="ZinT_dom"/>
</dbReference>
<dbReference type="AlphaFoldDB" id="A0A2N0TK53"/>
<evidence type="ECO:0000256" key="1">
    <source>
        <dbReference type="ARBA" id="ARBA00022729"/>
    </source>
</evidence>
<evidence type="ECO:0000313" key="4">
    <source>
        <dbReference type="EMBL" id="PKD15129.1"/>
    </source>
</evidence>
<dbReference type="Proteomes" id="UP000232928">
    <property type="component" value="Unassembled WGS sequence"/>
</dbReference>
<name>A0A2N0TK53_BIFLN</name>
<dbReference type="GO" id="GO:0008270">
    <property type="term" value="F:zinc ion binding"/>
    <property type="evidence" value="ECO:0007669"/>
    <property type="project" value="InterPro"/>
</dbReference>
<gene>
    <name evidence="4" type="ORF">APC1461_0545</name>
    <name evidence="5" type="ORF">CWE05_00680</name>
</gene>
<evidence type="ECO:0000259" key="3">
    <source>
        <dbReference type="Pfam" id="PF09223"/>
    </source>
</evidence>
<evidence type="ECO:0000313" key="5">
    <source>
        <dbReference type="EMBL" id="PWH09758.1"/>
    </source>
</evidence>
<feature type="domain" description="ZinT" evidence="3">
    <location>
        <begin position="1"/>
        <end position="24"/>
    </location>
</feature>
<reference evidence="5 7" key="1">
    <citation type="submission" date="2017-11" db="EMBL/GenBank/DDBJ databases">
        <title>Draft genome sequence of Bifidobacterium longum UMA026, isolated from Holstein dairy cow feces.</title>
        <authorList>
            <person name="Albert K."/>
            <person name="Sela D.A."/>
        </authorList>
    </citation>
    <scope>NUCLEOTIDE SEQUENCE [LARGE SCALE GENOMIC DNA]</scope>
    <source>
        <strain evidence="5 7">UMA026</strain>
    </source>
</reference>
<dbReference type="Proteomes" id="UP000245582">
    <property type="component" value="Unassembled WGS sequence"/>
</dbReference>
<keyword evidence="2" id="KW-0862">Zinc</keyword>
<dbReference type="SUPFAM" id="SSF50814">
    <property type="entry name" value="Lipocalins"/>
    <property type="match status" value="1"/>
</dbReference>
<proteinExistence type="predicted"/>
<protein>
    <submittedName>
        <fullName evidence="4">ABC transporter substrate-binding protein</fullName>
    </submittedName>
</protein>